<dbReference type="InterPro" id="IPR029058">
    <property type="entry name" value="AB_hydrolase_fold"/>
</dbReference>
<gene>
    <name evidence="2" type="primary">carC</name>
    <name evidence="2" type="ORF">NFRAN_0811</name>
</gene>
<protein>
    <submittedName>
        <fullName evidence="2">2-hydroxy-6-oxo-6-(2'-aminophenyl)hexa-2, 4-dienoic acid hydrolase</fullName>
        <ecNumber evidence="2">3.7.1.13</ecNumber>
    </submittedName>
</protein>
<dbReference type="OrthoDB" id="7466at2157"/>
<evidence type="ECO:0000259" key="1">
    <source>
        <dbReference type="Pfam" id="PF00561"/>
    </source>
</evidence>
<evidence type="ECO:0000313" key="2">
    <source>
        <dbReference type="EMBL" id="VFJ13133.1"/>
    </source>
</evidence>
<accession>A0A484I8S8</accession>
<dbReference type="RefSeq" id="WP_145988000.1">
    <property type="nucleotide sequence ID" value="NZ_LR216287.1"/>
</dbReference>
<dbReference type="KEGG" id="nfn:NFRAN_0811"/>
<proteinExistence type="predicted"/>
<dbReference type="PRINTS" id="PR00111">
    <property type="entry name" value="ABHYDROLASE"/>
</dbReference>
<dbReference type="Gene3D" id="3.40.50.1820">
    <property type="entry name" value="alpha/beta hydrolase"/>
    <property type="match status" value="1"/>
</dbReference>
<reference evidence="2 3" key="1">
    <citation type="submission" date="2019-02" db="EMBL/GenBank/DDBJ databases">
        <authorList>
            <person name="Lehtovirta-Morley E L."/>
        </authorList>
    </citation>
    <scope>NUCLEOTIDE SEQUENCE [LARGE SCALE GENOMIC DNA]</scope>
    <source>
        <strain evidence="2">NFRAN1</strain>
    </source>
</reference>
<dbReference type="PANTHER" id="PTHR46438">
    <property type="entry name" value="ALPHA/BETA-HYDROLASES SUPERFAMILY PROTEIN"/>
    <property type="match status" value="1"/>
</dbReference>
<dbReference type="GeneID" id="39420297"/>
<sequence>MYKTVNGMNIKYDEYGTNNKDHILFIHGLGSSSLVWRDIPEALSSKFHSIVIDLVGSGESDKPKENYTISFFSKFVKDFINEISISAGEKISIIGHSLGGYIALDFALRNKEKIDKLILFDSSGLLSSPTPLLVEYHNAVKTADANLRRKKITKVLGDLYAHPSRLLPIVVDLFIYFIEKKGAVEAFESAYAYSTSNIIDVKQMHKLSDLRCLILWGEKDKLIPISYAEQFKKHLASAELEIIKDAGHAPFVEKPAIVYQILIDFLK</sequence>
<dbReference type="AlphaFoldDB" id="A0A484I8S8"/>
<name>A0A484I8S8_9ARCH</name>
<keyword evidence="2" id="KW-0378">Hydrolase</keyword>
<feature type="domain" description="AB hydrolase-1" evidence="1">
    <location>
        <begin position="22"/>
        <end position="255"/>
    </location>
</feature>
<dbReference type="Proteomes" id="UP000294299">
    <property type="component" value="Chromosome NFRAN"/>
</dbReference>
<keyword evidence="3" id="KW-1185">Reference proteome</keyword>
<dbReference type="SUPFAM" id="SSF53474">
    <property type="entry name" value="alpha/beta-Hydrolases"/>
    <property type="match status" value="1"/>
</dbReference>
<dbReference type="Pfam" id="PF00561">
    <property type="entry name" value="Abhydrolase_1"/>
    <property type="match status" value="1"/>
</dbReference>
<organism evidence="2 3">
    <name type="scientific">Candidatus Nitrosocosmicus franklandianus</name>
    <dbReference type="NCBI Taxonomy" id="1798806"/>
    <lineage>
        <taxon>Archaea</taxon>
        <taxon>Nitrososphaerota</taxon>
        <taxon>Nitrososphaeria</taxon>
        <taxon>Nitrososphaerales</taxon>
        <taxon>Nitrososphaeraceae</taxon>
        <taxon>Candidatus Nitrosocosmicus</taxon>
    </lineage>
</organism>
<dbReference type="EMBL" id="LR216287">
    <property type="protein sequence ID" value="VFJ13133.1"/>
    <property type="molecule type" value="Genomic_DNA"/>
</dbReference>
<dbReference type="InterPro" id="IPR000073">
    <property type="entry name" value="AB_hydrolase_1"/>
</dbReference>
<dbReference type="GO" id="GO:0018768">
    <property type="term" value="F:2-hydroxy-6-oxo-6-(2'-aminophenyl)hexa-2,4-dienoate hydrolase activity"/>
    <property type="evidence" value="ECO:0007669"/>
    <property type="project" value="UniProtKB-EC"/>
</dbReference>
<dbReference type="PANTHER" id="PTHR46438:SF11">
    <property type="entry name" value="LIPASE-RELATED"/>
    <property type="match status" value="1"/>
</dbReference>
<evidence type="ECO:0000313" key="3">
    <source>
        <dbReference type="Proteomes" id="UP000294299"/>
    </source>
</evidence>
<dbReference type="EC" id="3.7.1.13" evidence="2"/>